<accession>A0A382QUN8</accession>
<protein>
    <submittedName>
        <fullName evidence="2">Uncharacterized protein</fullName>
    </submittedName>
</protein>
<evidence type="ECO:0000256" key="1">
    <source>
        <dbReference type="SAM" id="Phobius"/>
    </source>
</evidence>
<name>A0A382QUN8_9ZZZZ</name>
<feature type="transmembrane region" description="Helical" evidence="1">
    <location>
        <begin position="12"/>
        <end position="28"/>
    </location>
</feature>
<proteinExistence type="predicted"/>
<dbReference type="AlphaFoldDB" id="A0A382QUN8"/>
<evidence type="ECO:0000313" key="2">
    <source>
        <dbReference type="EMBL" id="SVC88667.1"/>
    </source>
</evidence>
<dbReference type="EMBL" id="UINC01116726">
    <property type="protein sequence ID" value="SVC88667.1"/>
    <property type="molecule type" value="Genomic_DNA"/>
</dbReference>
<keyword evidence="1" id="KW-0472">Membrane</keyword>
<keyword evidence="1" id="KW-0812">Transmembrane</keyword>
<keyword evidence="1" id="KW-1133">Transmembrane helix</keyword>
<sequence length="131" mass="15175">MFAGEWVDLDMRRYIVLLLITGIVWAQTDFDTLIMKNGTTYFGEYFKIEGEIVYFKPQNANSFQPISIKQIQTLKLKNGHFILGEEAKELHTKRIVRTCCVITVVIFFLLLFTFDGFSMSGYDLSGHETAW</sequence>
<organism evidence="2">
    <name type="scientific">marine metagenome</name>
    <dbReference type="NCBI Taxonomy" id="408172"/>
    <lineage>
        <taxon>unclassified sequences</taxon>
        <taxon>metagenomes</taxon>
        <taxon>ecological metagenomes</taxon>
    </lineage>
</organism>
<gene>
    <name evidence="2" type="ORF">METZ01_LOCUS341521</name>
</gene>
<reference evidence="2" key="1">
    <citation type="submission" date="2018-05" db="EMBL/GenBank/DDBJ databases">
        <authorList>
            <person name="Lanie J.A."/>
            <person name="Ng W.-L."/>
            <person name="Kazmierczak K.M."/>
            <person name="Andrzejewski T.M."/>
            <person name="Davidsen T.M."/>
            <person name="Wayne K.J."/>
            <person name="Tettelin H."/>
            <person name="Glass J.I."/>
            <person name="Rusch D."/>
            <person name="Podicherti R."/>
            <person name="Tsui H.-C.T."/>
            <person name="Winkler M.E."/>
        </authorList>
    </citation>
    <scope>NUCLEOTIDE SEQUENCE</scope>
</reference>
<feature type="transmembrane region" description="Helical" evidence="1">
    <location>
        <begin position="95"/>
        <end position="114"/>
    </location>
</feature>